<name>A0A0P9LKU1_PSECA</name>
<evidence type="ECO:0000313" key="3">
    <source>
        <dbReference type="Proteomes" id="UP000050564"/>
    </source>
</evidence>
<dbReference type="InterPro" id="IPR027417">
    <property type="entry name" value="P-loop_NTPase"/>
</dbReference>
<sequence length="373" mass="41192">MDKYLNALMTVYERESAHSRFSTVFGFMGTTLKVTLADAGTLRLFSAYVSPYFAVPLQEDDSCVRYAVKVNTGALPAELEQLTHGFEAQAETMPWYFGATLQVLRVGDFRLAHAVDSGWMLFSSNSVIVWCISDEVSALLLAVRLSREAMITLSEHDLLRIHGGFISFEHSGCLVLGGSGAGKTSLLINSLRHPGGSFCANDRSLVYLDGDCLAAHGSPIQSQVGEFHLRDIAELHLPANEHYVSPSGEIGFWSKTHPFKKASLSPRLLARLFNSPMRSHGRIDAVVIPRLSSETATVVGIEEIHHHKRTLLMDQVLNEDNAFPSSIFDLTAKPLPEPVISALCQRPWYFLNGYFNDGAVVNVLETTVRRQPL</sequence>
<comment type="caution">
    <text evidence="1">The sequence shown here is derived from an EMBL/GenBank/DDBJ whole genome shotgun (WGS) entry which is preliminary data.</text>
</comment>
<accession>A0A0P9LKU1</accession>
<dbReference type="EMBL" id="RBOW01000428">
    <property type="protein sequence ID" value="RMN31946.1"/>
    <property type="molecule type" value="Genomic_DNA"/>
</dbReference>
<gene>
    <name evidence="1" type="ORF">ALO81_01422</name>
    <name evidence="2" type="ORF">ALQ64_00591</name>
</gene>
<dbReference type="PATRIC" id="fig|86840.3.peg.1995"/>
<proteinExistence type="predicted"/>
<evidence type="ECO:0000313" key="4">
    <source>
        <dbReference type="Proteomes" id="UP000281372"/>
    </source>
</evidence>
<dbReference type="EMBL" id="LJPX01000149">
    <property type="protein sequence ID" value="KPW78623.1"/>
    <property type="molecule type" value="Genomic_DNA"/>
</dbReference>
<reference evidence="1 3" key="1">
    <citation type="submission" date="2015-09" db="EMBL/GenBank/DDBJ databases">
        <title>Genome announcement of multiple Pseudomonas syringae strains.</title>
        <authorList>
            <person name="Thakur S."/>
            <person name="Wang P.W."/>
            <person name="Gong Y."/>
            <person name="Weir B.S."/>
            <person name="Guttman D.S."/>
        </authorList>
    </citation>
    <scope>NUCLEOTIDE SEQUENCE [LARGE SCALE GENOMIC DNA]</scope>
    <source>
        <strain evidence="1 3">ICMP2823</strain>
    </source>
</reference>
<protein>
    <recommendedName>
        <fullName evidence="5">HPr kinase</fullName>
    </recommendedName>
</protein>
<dbReference type="Proteomes" id="UP000281372">
    <property type="component" value="Unassembled WGS sequence"/>
</dbReference>
<evidence type="ECO:0008006" key="5">
    <source>
        <dbReference type="Google" id="ProtNLM"/>
    </source>
</evidence>
<dbReference type="RefSeq" id="WP_054999232.1">
    <property type="nucleotide sequence ID" value="NZ_FNKU01000001.1"/>
</dbReference>
<organism evidence="1 3">
    <name type="scientific">Pseudomonas cannabina</name>
    <dbReference type="NCBI Taxonomy" id="86840"/>
    <lineage>
        <taxon>Bacteria</taxon>
        <taxon>Pseudomonadati</taxon>
        <taxon>Pseudomonadota</taxon>
        <taxon>Gammaproteobacteria</taxon>
        <taxon>Pseudomonadales</taxon>
        <taxon>Pseudomonadaceae</taxon>
        <taxon>Pseudomonas</taxon>
    </lineage>
</organism>
<evidence type="ECO:0000313" key="2">
    <source>
        <dbReference type="EMBL" id="RMN31946.1"/>
    </source>
</evidence>
<evidence type="ECO:0000313" key="1">
    <source>
        <dbReference type="EMBL" id="KPW78623.1"/>
    </source>
</evidence>
<dbReference type="AlphaFoldDB" id="A0A0P9LKU1"/>
<dbReference type="Gene3D" id="3.40.50.300">
    <property type="entry name" value="P-loop containing nucleotide triphosphate hydrolases"/>
    <property type="match status" value="1"/>
</dbReference>
<reference evidence="2 4" key="2">
    <citation type="submission" date="2018-08" db="EMBL/GenBank/DDBJ databases">
        <title>Recombination of ecologically and evolutionarily significant loci maintains genetic cohesion in the Pseudomonas syringae species complex.</title>
        <authorList>
            <person name="Dillon M."/>
            <person name="Thakur S."/>
            <person name="Almeida R.N.D."/>
            <person name="Weir B.S."/>
            <person name="Guttman D.S."/>
        </authorList>
    </citation>
    <scope>NUCLEOTIDE SEQUENCE [LARGE SCALE GENOMIC DNA]</scope>
    <source>
        <strain evidence="2 4">ICMP 2821</strain>
    </source>
</reference>
<dbReference type="Proteomes" id="UP000050564">
    <property type="component" value="Unassembled WGS sequence"/>
</dbReference>